<dbReference type="InterPro" id="IPR011009">
    <property type="entry name" value="Kinase-like_dom_sf"/>
</dbReference>
<keyword evidence="8" id="KW-0433">Leucine-rich repeat</keyword>
<evidence type="ECO:0000256" key="5">
    <source>
        <dbReference type="ARBA" id="ARBA00022475"/>
    </source>
</evidence>
<dbReference type="FunFam" id="3.30.200.20:FF:000432">
    <property type="entry name" value="LRR receptor-like serine/threonine-protein kinase EFR"/>
    <property type="match status" value="1"/>
</dbReference>
<keyword evidence="13 22" id="KW-0547">Nucleotide-binding</keyword>
<evidence type="ECO:0000256" key="14">
    <source>
        <dbReference type="ARBA" id="ARBA00022777"/>
    </source>
</evidence>
<evidence type="ECO:0000256" key="13">
    <source>
        <dbReference type="ARBA" id="ARBA00022741"/>
    </source>
</evidence>
<dbReference type="Pfam" id="PF13855">
    <property type="entry name" value="LRR_8"/>
    <property type="match status" value="1"/>
</dbReference>
<dbReference type="GO" id="GO:0005886">
    <property type="term" value="C:plasma membrane"/>
    <property type="evidence" value="ECO:0007669"/>
    <property type="project" value="UniProtKB-SubCell"/>
</dbReference>
<dbReference type="Gene3D" id="3.30.200.20">
    <property type="entry name" value="Phosphorylase Kinase, domain 1"/>
    <property type="match status" value="1"/>
</dbReference>
<organism evidence="25 26">
    <name type="scientific">Buddleja alternifolia</name>
    <dbReference type="NCBI Taxonomy" id="168488"/>
    <lineage>
        <taxon>Eukaryota</taxon>
        <taxon>Viridiplantae</taxon>
        <taxon>Streptophyta</taxon>
        <taxon>Embryophyta</taxon>
        <taxon>Tracheophyta</taxon>
        <taxon>Spermatophyta</taxon>
        <taxon>Magnoliopsida</taxon>
        <taxon>eudicotyledons</taxon>
        <taxon>Gunneridae</taxon>
        <taxon>Pentapetalae</taxon>
        <taxon>asterids</taxon>
        <taxon>lamiids</taxon>
        <taxon>Lamiales</taxon>
        <taxon>Scrophulariaceae</taxon>
        <taxon>Buddlejeae</taxon>
        <taxon>Buddleja</taxon>
    </lineage>
</organism>
<gene>
    <name evidence="25" type="ORF">BUALT_Bualt05G0004000</name>
</gene>
<dbReference type="SMART" id="SM00365">
    <property type="entry name" value="LRR_SD22"/>
    <property type="match status" value="4"/>
</dbReference>
<comment type="catalytic activity">
    <reaction evidence="20">
        <text>L-threonyl-[protein] + ATP = O-phospho-L-threonyl-[protein] + ADP + H(+)</text>
        <dbReference type="Rhea" id="RHEA:46608"/>
        <dbReference type="Rhea" id="RHEA-COMP:11060"/>
        <dbReference type="Rhea" id="RHEA-COMP:11605"/>
        <dbReference type="ChEBI" id="CHEBI:15378"/>
        <dbReference type="ChEBI" id="CHEBI:30013"/>
        <dbReference type="ChEBI" id="CHEBI:30616"/>
        <dbReference type="ChEBI" id="CHEBI:61977"/>
        <dbReference type="ChEBI" id="CHEBI:456216"/>
        <dbReference type="EC" id="2.7.11.1"/>
    </reaction>
</comment>
<evidence type="ECO:0000256" key="12">
    <source>
        <dbReference type="ARBA" id="ARBA00022737"/>
    </source>
</evidence>
<feature type="binding site" evidence="22">
    <location>
        <position position="740"/>
    </location>
    <ligand>
        <name>ATP</name>
        <dbReference type="ChEBI" id="CHEBI:30616"/>
    </ligand>
</feature>
<evidence type="ECO:0000256" key="22">
    <source>
        <dbReference type="PROSITE-ProRule" id="PRU10141"/>
    </source>
</evidence>
<dbReference type="FunFam" id="1.10.510.10:FF:000358">
    <property type="entry name" value="Putative leucine-rich repeat receptor-like serine/threonine-protein kinase"/>
    <property type="match status" value="1"/>
</dbReference>
<dbReference type="FunFam" id="3.80.10.10:FF:000565">
    <property type="entry name" value="Leucine-rich repeat receptor-like kinase protein FLORAL ORGAN NUMBER1"/>
    <property type="match status" value="1"/>
</dbReference>
<dbReference type="Gene3D" id="3.80.10.10">
    <property type="entry name" value="Ribonuclease Inhibitor"/>
    <property type="match status" value="3"/>
</dbReference>
<dbReference type="EMBL" id="WHWC01000005">
    <property type="protein sequence ID" value="KAG8381740.1"/>
    <property type="molecule type" value="Genomic_DNA"/>
</dbReference>
<keyword evidence="6" id="KW-0723">Serine/threonine-protein kinase</keyword>
<dbReference type="InterPro" id="IPR013210">
    <property type="entry name" value="LRR_N_plant-typ"/>
</dbReference>
<dbReference type="InterPro" id="IPR032675">
    <property type="entry name" value="LRR_dom_sf"/>
</dbReference>
<dbReference type="SMART" id="SM00220">
    <property type="entry name" value="S_TKc"/>
    <property type="match status" value="1"/>
</dbReference>
<evidence type="ECO:0000313" key="26">
    <source>
        <dbReference type="Proteomes" id="UP000826271"/>
    </source>
</evidence>
<keyword evidence="18" id="KW-0675">Receptor</keyword>
<evidence type="ECO:0000256" key="3">
    <source>
        <dbReference type="ARBA" id="ARBA00008684"/>
    </source>
</evidence>
<dbReference type="Pfam" id="PF07714">
    <property type="entry name" value="PK_Tyr_Ser-Thr"/>
    <property type="match status" value="1"/>
</dbReference>
<dbReference type="EC" id="2.7.11.1" evidence="4"/>
<dbReference type="Pfam" id="PF08263">
    <property type="entry name" value="LRRNT_2"/>
    <property type="match status" value="1"/>
</dbReference>
<evidence type="ECO:0000256" key="23">
    <source>
        <dbReference type="SAM" id="Phobius"/>
    </source>
</evidence>
<dbReference type="SUPFAM" id="SSF56112">
    <property type="entry name" value="Protein kinase-like (PK-like)"/>
    <property type="match status" value="1"/>
</dbReference>
<dbReference type="InterPro" id="IPR000719">
    <property type="entry name" value="Prot_kinase_dom"/>
</dbReference>
<dbReference type="PANTHER" id="PTHR48056">
    <property type="entry name" value="LRR RECEPTOR-LIKE SERINE/THREONINE-PROTEIN KINASE-RELATED"/>
    <property type="match status" value="1"/>
</dbReference>
<comment type="subcellular location">
    <subcellularLocation>
        <location evidence="1">Cell membrane</location>
        <topology evidence="1">Single-pass membrane protein</topology>
    </subcellularLocation>
    <subcellularLocation>
        <location evidence="2">Membrane</location>
        <topology evidence="2">Single-pass type I membrane protein</topology>
    </subcellularLocation>
</comment>
<dbReference type="PROSITE" id="PS00107">
    <property type="entry name" value="PROTEIN_KINASE_ATP"/>
    <property type="match status" value="1"/>
</dbReference>
<evidence type="ECO:0000256" key="15">
    <source>
        <dbReference type="ARBA" id="ARBA00022840"/>
    </source>
</evidence>
<proteinExistence type="inferred from homology"/>
<name>A0AAV6XJN8_9LAMI</name>
<dbReference type="FunFam" id="3.80.10.10:FF:000041">
    <property type="entry name" value="LRR receptor-like serine/threonine-protein kinase ERECTA"/>
    <property type="match status" value="1"/>
</dbReference>
<dbReference type="PROSITE" id="PS50011">
    <property type="entry name" value="PROTEIN_KINASE_DOM"/>
    <property type="match status" value="1"/>
</dbReference>
<dbReference type="Proteomes" id="UP000826271">
    <property type="component" value="Unassembled WGS sequence"/>
</dbReference>
<evidence type="ECO:0000256" key="10">
    <source>
        <dbReference type="ARBA" id="ARBA00022692"/>
    </source>
</evidence>
<dbReference type="GO" id="GO:0006952">
    <property type="term" value="P:defense response"/>
    <property type="evidence" value="ECO:0007669"/>
    <property type="project" value="UniProtKB-ARBA"/>
</dbReference>
<keyword evidence="16 23" id="KW-1133">Transmembrane helix</keyword>
<evidence type="ECO:0000256" key="18">
    <source>
        <dbReference type="ARBA" id="ARBA00023170"/>
    </source>
</evidence>
<evidence type="ECO:0000256" key="8">
    <source>
        <dbReference type="ARBA" id="ARBA00022614"/>
    </source>
</evidence>
<dbReference type="GO" id="GO:0005524">
    <property type="term" value="F:ATP binding"/>
    <property type="evidence" value="ECO:0007669"/>
    <property type="project" value="UniProtKB-UniRule"/>
</dbReference>
<comment type="catalytic activity">
    <reaction evidence="21">
        <text>L-seryl-[protein] + ATP = O-phospho-L-seryl-[protein] + ADP + H(+)</text>
        <dbReference type="Rhea" id="RHEA:17989"/>
        <dbReference type="Rhea" id="RHEA-COMP:9863"/>
        <dbReference type="Rhea" id="RHEA-COMP:11604"/>
        <dbReference type="ChEBI" id="CHEBI:15378"/>
        <dbReference type="ChEBI" id="CHEBI:29999"/>
        <dbReference type="ChEBI" id="CHEBI:30616"/>
        <dbReference type="ChEBI" id="CHEBI:83421"/>
        <dbReference type="ChEBI" id="CHEBI:456216"/>
        <dbReference type="EC" id="2.7.11.1"/>
    </reaction>
</comment>
<dbReference type="Gene3D" id="1.10.510.10">
    <property type="entry name" value="Transferase(Phosphotransferase) domain 1"/>
    <property type="match status" value="1"/>
</dbReference>
<dbReference type="SMART" id="SM00369">
    <property type="entry name" value="LRR_TYP"/>
    <property type="match status" value="7"/>
</dbReference>
<evidence type="ECO:0000256" key="1">
    <source>
        <dbReference type="ARBA" id="ARBA00004162"/>
    </source>
</evidence>
<evidence type="ECO:0000256" key="17">
    <source>
        <dbReference type="ARBA" id="ARBA00023136"/>
    </source>
</evidence>
<keyword evidence="19" id="KW-0325">Glycoprotein</keyword>
<dbReference type="AlphaFoldDB" id="A0AAV6XJN8"/>
<keyword evidence="26" id="KW-1185">Reference proteome</keyword>
<dbReference type="InterPro" id="IPR003591">
    <property type="entry name" value="Leu-rich_rpt_typical-subtyp"/>
</dbReference>
<feature type="domain" description="Protein kinase" evidence="24">
    <location>
        <begin position="711"/>
        <end position="1016"/>
    </location>
</feature>
<evidence type="ECO:0000256" key="19">
    <source>
        <dbReference type="ARBA" id="ARBA00023180"/>
    </source>
</evidence>
<dbReference type="FunFam" id="3.80.10.10:FF:000288">
    <property type="entry name" value="LRR receptor-like serine/threonine-protein kinase EFR"/>
    <property type="match status" value="1"/>
</dbReference>
<reference evidence="25" key="1">
    <citation type="submission" date="2019-10" db="EMBL/GenBank/DDBJ databases">
        <authorList>
            <person name="Zhang R."/>
            <person name="Pan Y."/>
            <person name="Wang J."/>
            <person name="Ma R."/>
            <person name="Yu S."/>
        </authorList>
    </citation>
    <scope>NUCLEOTIDE SEQUENCE</scope>
    <source>
        <strain evidence="25">LA-IB0</strain>
        <tissue evidence="25">Leaf</tissue>
    </source>
</reference>
<keyword evidence="14" id="KW-0418">Kinase</keyword>
<evidence type="ECO:0000256" key="6">
    <source>
        <dbReference type="ARBA" id="ARBA00022527"/>
    </source>
</evidence>
<evidence type="ECO:0000256" key="4">
    <source>
        <dbReference type="ARBA" id="ARBA00012513"/>
    </source>
</evidence>
<dbReference type="Pfam" id="PF00560">
    <property type="entry name" value="LRR_1"/>
    <property type="match status" value="3"/>
</dbReference>
<sequence length="1021" mass="113165">MNSIFSPSRFVVAYFLLFLSGYIPLYKSSSITGNITDRLSLLSFKVGLISDPLQVTQSWNESTHFCSWIGITCSLKHQRVSKLDLHSSMLVGSLSPSLGNLTFLRELQLYNNSFNGEIPPEIGKLSRLKYLSLENNSFSGEIPRNLSNCFNLIKLGLGGNRLIGSIPIEFQSFSNLQLFFLYLNNLTGELPSYLGNISSLVSISVGGNSFTGKIPDTLDRLKNLEYVELGLNNLTGNFPPSFFNISSLTNIDIPLNQIQGSLPDDIFITLPRLQKLNVLRNQLTGNIPSSVSNATELLLFAINGNGFTGKVPSFEGMKKIEWLALNKNELGNGRDNDDLNFMSSLLNCTQLQLLHLSENNFRGSLPRFIGNFSNLRRFAMGNNQIYGNIPAEIGNILKLETLYLWSNQLTGSIPDSIGKLQQLKILSLMQNKLSDEIPSSFENLTMLTELYLQENNFQGTIPSAIGKCQSLLAMDISHNNFSGYLPKEIYDLSSLSEFLDISSNSLTGSLPSDLISLEHLVLLNLSNNKFSDAVPDSFGSLVGLRELYLANNFFQGNISRFLGSLKSLEILDLSHNNFTGEIPEFLENFSFISYLNLSFNDFEGNIPTEGVFQNSSQFSLDNNPMLCGGVAELDLPICPKSEKSSKSRRSNLLKLIISISSSSLVMGLLVLLFMFVYYQKHKKRLISSENSAPNLLPTVSFQSLYKATDGFSEANFIGSGNFSSVYRGILDEIRTVVAIKVLKLHVKGAGRSFLAECEALRSIRHRNLVKVLTSCSSVDFQGNEFKAIVYPHLVSGSLHDWLHETGRSIQGQRRHLTLIQRLSIAIDVACALDYLHHYSGTPLVHCDLKPSNVLLDSEFVAHVSDFGLAKFVQEGSASSTTNQINSSVGVKGTIGYAAPEYGMGREPSTYGDVYSYGILLLELFTGKSPTNDIFSNGLTLHNLAKSAIPKRVLEISDPILVYDDDDDDDEWEEKCEYSKDGMMKCLISVIGIGISCSTEFPRERMDIKSVINELYSIRDAL</sequence>
<evidence type="ECO:0000256" key="20">
    <source>
        <dbReference type="ARBA" id="ARBA00047899"/>
    </source>
</evidence>
<evidence type="ECO:0000256" key="16">
    <source>
        <dbReference type="ARBA" id="ARBA00022989"/>
    </source>
</evidence>
<evidence type="ECO:0000259" key="24">
    <source>
        <dbReference type="PROSITE" id="PS50011"/>
    </source>
</evidence>
<evidence type="ECO:0000256" key="2">
    <source>
        <dbReference type="ARBA" id="ARBA00004479"/>
    </source>
</evidence>
<dbReference type="GO" id="GO:0033612">
    <property type="term" value="F:receptor serine/threonine kinase binding"/>
    <property type="evidence" value="ECO:0007669"/>
    <property type="project" value="TreeGrafter"/>
</dbReference>
<keyword evidence="5" id="KW-1003">Cell membrane</keyword>
<keyword evidence="11" id="KW-0732">Signal</keyword>
<keyword evidence="9" id="KW-0808">Transferase</keyword>
<evidence type="ECO:0000256" key="9">
    <source>
        <dbReference type="ARBA" id="ARBA00022679"/>
    </source>
</evidence>
<comment type="similarity">
    <text evidence="3">Belongs to the protein kinase superfamily. Ser/Thr protein kinase family.</text>
</comment>
<keyword evidence="12" id="KW-0677">Repeat</keyword>
<dbReference type="PROSITE" id="PS00108">
    <property type="entry name" value="PROTEIN_KINASE_ST"/>
    <property type="match status" value="1"/>
</dbReference>
<dbReference type="GO" id="GO:0004674">
    <property type="term" value="F:protein serine/threonine kinase activity"/>
    <property type="evidence" value="ECO:0007669"/>
    <property type="project" value="UniProtKB-KW"/>
</dbReference>
<keyword evidence="10 23" id="KW-0812">Transmembrane</keyword>
<dbReference type="GO" id="GO:0051707">
    <property type="term" value="P:response to other organism"/>
    <property type="evidence" value="ECO:0007669"/>
    <property type="project" value="UniProtKB-ARBA"/>
</dbReference>
<dbReference type="SUPFAM" id="SSF52058">
    <property type="entry name" value="L domain-like"/>
    <property type="match status" value="2"/>
</dbReference>
<keyword evidence="17 23" id="KW-0472">Membrane</keyword>
<feature type="transmembrane region" description="Helical" evidence="23">
    <location>
        <begin position="652"/>
        <end position="678"/>
    </location>
</feature>
<dbReference type="InterPro" id="IPR001611">
    <property type="entry name" value="Leu-rich_rpt"/>
</dbReference>
<dbReference type="InterPro" id="IPR050647">
    <property type="entry name" value="Plant_LRR-RLKs"/>
</dbReference>
<keyword evidence="15 22" id="KW-0067">ATP-binding</keyword>
<dbReference type="InterPro" id="IPR001245">
    <property type="entry name" value="Ser-Thr/Tyr_kinase_cat_dom"/>
</dbReference>
<dbReference type="InterPro" id="IPR055414">
    <property type="entry name" value="LRR_R13L4/SHOC2-like"/>
</dbReference>
<evidence type="ECO:0000256" key="11">
    <source>
        <dbReference type="ARBA" id="ARBA00022729"/>
    </source>
</evidence>
<evidence type="ECO:0000256" key="7">
    <source>
        <dbReference type="ARBA" id="ARBA00022553"/>
    </source>
</evidence>
<accession>A0AAV6XJN8</accession>
<dbReference type="InterPro" id="IPR008271">
    <property type="entry name" value="Ser/Thr_kinase_AS"/>
</dbReference>
<comment type="caution">
    <text evidence="25">The sequence shown here is derived from an EMBL/GenBank/DDBJ whole genome shotgun (WGS) entry which is preliminary data.</text>
</comment>
<evidence type="ECO:0000313" key="25">
    <source>
        <dbReference type="EMBL" id="KAG8381740.1"/>
    </source>
</evidence>
<protein>
    <recommendedName>
        <fullName evidence="4">non-specific serine/threonine protein kinase</fullName>
        <ecNumber evidence="4">2.7.11.1</ecNumber>
    </recommendedName>
</protein>
<evidence type="ECO:0000256" key="21">
    <source>
        <dbReference type="ARBA" id="ARBA00048679"/>
    </source>
</evidence>
<dbReference type="InterPro" id="IPR017441">
    <property type="entry name" value="Protein_kinase_ATP_BS"/>
</dbReference>
<dbReference type="Pfam" id="PF23598">
    <property type="entry name" value="LRR_14"/>
    <property type="match status" value="1"/>
</dbReference>
<dbReference type="PANTHER" id="PTHR48056:SF89">
    <property type="entry name" value="OS06G0585982 PROTEIN"/>
    <property type="match status" value="1"/>
</dbReference>
<keyword evidence="7" id="KW-0597">Phosphoprotein</keyword>